<comment type="similarity">
    <text evidence="2">Belongs to the glycosyltransferase 47 family.</text>
</comment>
<proteinExistence type="inferred from homology"/>
<comment type="caution">
    <text evidence="7">The sequence shown here is derived from an EMBL/GenBank/DDBJ whole genome shotgun (WGS) entry which is preliminary data.</text>
</comment>
<dbReference type="PANTHER" id="PTHR11062:SF48">
    <property type="entry name" value="OJ1485_B09.5 PROTEIN"/>
    <property type="match status" value="1"/>
</dbReference>
<dbReference type="Proteomes" id="UP000245207">
    <property type="component" value="Unassembled WGS sequence"/>
</dbReference>
<gene>
    <name evidence="7" type="ORF">CTI12_AA011490</name>
</gene>
<dbReference type="EMBL" id="PKPP01000047">
    <property type="protein sequence ID" value="PWA98819.1"/>
    <property type="molecule type" value="Genomic_DNA"/>
</dbReference>
<dbReference type="InterPro" id="IPR040911">
    <property type="entry name" value="Exostosin_GT47"/>
</dbReference>
<sequence length="165" mass="19340">MVLWFNILKFLRNSSYCQKNSGRDYVISMHHPNAFRFLREEVNASFLIAADFGRYSKSLSNLRKDVVAPYKHVVESYLKDDPPNPFKLRKTLLCFRGRTEGKVRRKLENLLKDYEDYSYMYEAGDTPSSNRLFNAIVNHCVPVIVSDHIELPFESELDYSKIALF</sequence>
<keyword evidence="4" id="KW-0812">Transmembrane</keyword>
<evidence type="ECO:0000259" key="6">
    <source>
        <dbReference type="Pfam" id="PF03016"/>
    </source>
</evidence>
<evidence type="ECO:0000256" key="1">
    <source>
        <dbReference type="ARBA" id="ARBA00004323"/>
    </source>
</evidence>
<keyword evidence="3" id="KW-0808">Transferase</keyword>
<organism evidence="7 8">
    <name type="scientific">Artemisia annua</name>
    <name type="common">Sweet wormwood</name>
    <dbReference type="NCBI Taxonomy" id="35608"/>
    <lineage>
        <taxon>Eukaryota</taxon>
        <taxon>Viridiplantae</taxon>
        <taxon>Streptophyta</taxon>
        <taxon>Embryophyta</taxon>
        <taxon>Tracheophyta</taxon>
        <taxon>Spermatophyta</taxon>
        <taxon>Magnoliopsida</taxon>
        <taxon>eudicotyledons</taxon>
        <taxon>Gunneridae</taxon>
        <taxon>Pentapetalae</taxon>
        <taxon>asterids</taxon>
        <taxon>campanulids</taxon>
        <taxon>Asterales</taxon>
        <taxon>Asteraceae</taxon>
        <taxon>Asteroideae</taxon>
        <taxon>Anthemideae</taxon>
        <taxon>Artemisiinae</taxon>
        <taxon>Artemisia</taxon>
    </lineage>
</organism>
<evidence type="ECO:0000256" key="3">
    <source>
        <dbReference type="ARBA" id="ARBA00022676"/>
    </source>
</evidence>
<name>A0A2U1QLD6_ARTAN</name>
<evidence type="ECO:0000256" key="2">
    <source>
        <dbReference type="ARBA" id="ARBA00010271"/>
    </source>
</evidence>
<accession>A0A2U1QLD6</accession>
<feature type="domain" description="Exostosin GT47" evidence="6">
    <location>
        <begin position="122"/>
        <end position="165"/>
    </location>
</feature>
<reference evidence="7 8" key="1">
    <citation type="journal article" date="2018" name="Mol. Plant">
        <title>The genome of Artemisia annua provides insight into the evolution of Asteraceae family and artemisinin biosynthesis.</title>
        <authorList>
            <person name="Shen Q."/>
            <person name="Zhang L."/>
            <person name="Liao Z."/>
            <person name="Wang S."/>
            <person name="Yan T."/>
            <person name="Shi P."/>
            <person name="Liu M."/>
            <person name="Fu X."/>
            <person name="Pan Q."/>
            <person name="Wang Y."/>
            <person name="Lv Z."/>
            <person name="Lu X."/>
            <person name="Zhang F."/>
            <person name="Jiang W."/>
            <person name="Ma Y."/>
            <person name="Chen M."/>
            <person name="Hao X."/>
            <person name="Li L."/>
            <person name="Tang Y."/>
            <person name="Lv G."/>
            <person name="Zhou Y."/>
            <person name="Sun X."/>
            <person name="Brodelius P.E."/>
            <person name="Rose J.K.C."/>
            <person name="Tang K."/>
        </authorList>
    </citation>
    <scope>NUCLEOTIDE SEQUENCE [LARGE SCALE GENOMIC DNA]</scope>
    <source>
        <strain evidence="8">cv. Huhao1</strain>
        <tissue evidence="7">Leaf</tissue>
    </source>
</reference>
<protein>
    <submittedName>
        <fullName evidence="7">Exostosin-like protein</fullName>
    </submittedName>
</protein>
<dbReference type="PANTHER" id="PTHR11062">
    <property type="entry name" value="EXOSTOSIN HEPARAN SULFATE GLYCOSYLTRANSFERASE -RELATED"/>
    <property type="match status" value="1"/>
</dbReference>
<keyword evidence="5" id="KW-0333">Golgi apparatus</keyword>
<keyword evidence="4" id="KW-0735">Signal-anchor</keyword>
<evidence type="ECO:0000256" key="5">
    <source>
        <dbReference type="ARBA" id="ARBA00023034"/>
    </source>
</evidence>
<dbReference type="AlphaFoldDB" id="A0A2U1QLD6"/>
<evidence type="ECO:0000256" key="4">
    <source>
        <dbReference type="ARBA" id="ARBA00022968"/>
    </source>
</evidence>
<feature type="domain" description="Exostosin GT47" evidence="6">
    <location>
        <begin position="6"/>
        <end position="113"/>
    </location>
</feature>
<dbReference type="GO" id="GO:0016757">
    <property type="term" value="F:glycosyltransferase activity"/>
    <property type="evidence" value="ECO:0007669"/>
    <property type="project" value="UniProtKB-KW"/>
</dbReference>
<dbReference type="OrthoDB" id="1924787at2759"/>
<dbReference type="Pfam" id="PF03016">
    <property type="entry name" value="Exostosin_GT47"/>
    <property type="match status" value="2"/>
</dbReference>
<evidence type="ECO:0000313" key="7">
    <source>
        <dbReference type="EMBL" id="PWA98819.1"/>
    </source>
</evidence>
<comment type="subcellular location">
    <subcellularLocation>
        <location evidence="1">Golgi apparatus membrane</location>
        <topology evidence="1">Single-pass type II membrane protein</topology>
    </subcellularLocation>
</comment>
<keyword evidence="8" id="KW-1185">Reference proteome</keyword>
<dbReference type="GO" id="GO:0000139">
    <property type="term" value="C:Golgi membrane"/>
    <property type="evidence" value="ECO:0007669"/>
    <property type="project" value="UniProtKB-SubCell"/>
</dbReference>
<dbReference type="STRING" id="35608.A0A2U1QLD6"/>
<keyword evidence="3" id="KW-0328">Glycosyltransferase</keyword>
<evidence type="ECO:0000313" key="8">
    <source>
        <dbReference type="Proteomes" id="UP000245207"/>
    </source>
</evidence>
<dbReference type="InterPro" id="IPR004263">
    <property type="entry name" value="Exostosin"/>
</dbReference>